<evidence type="ECO:0000313" key="1">
    <source>
        <dbReference type="EMBL" id="GJE95906.1"/>
    </source>
</evidence>
<protein>
    <recommendedName>
        <fullName evidence="3">F-box domain-containing protein</fullName>
    </recommendedName>
</protein>
<dbReference type="Proteomes" id="UP000703269">
    <property type="component" value="Unassembled WGS sequence"/>
</dbReference>
<evidence type="ECO:0000313" key="2">
    <source>
        <dbReference type="Proteomes" id="UP000703269"/>
    </source>
</evidence>
<comment type="caution">
    <text evidence="1">The sequence shown here is derived from an EMBL/GenBank/DDBJ whole genome shotgun (WGS) entry which is preliminary data.</text>
</comment>
<organism evidence="1 2">
    <name type="scientific">Phanerochaete sordida</name>
    <dbReference type="NCBI Taxonomy" id="48140"/>
    <lineage>
        <taxon>Eukaryota</taxon>
        <taxon>Fungi</taxon>
        <taxon>Dikarya</taxon>
        <taxon>Basidiomycota</taxon>
        <taxon>Agaricomycotina</taxon>
        <taxon>Agaricomycetes</taxon>
        <taxon>Polyporales</taxon>
        <taxon>Phanerochaetaceae</taxon>
        <taxon>Phanerochaete</taxon>
    </lineage>
</organism>
<evidence type="ECO:0008006" key="3">
    <source>
        <dbReference type="Google" id="ProtNLM"/>
    </source>
</evidence>
<proteinExistence type="predicted"/>
<dbReference type="EMBL" id="BPQB01000053">
    <property type="protein sequence ID" value="GJE95906.1"/>
    <property type="molecule type" value="Genomic_DNA"/>
</dbReference>
<keyword evidence="2" id="KW-1185">Reference proteome</keyword>
<dbReference type="AlphaFoldDB" id="A0A9P3LHV0"/>
<name>A0A9P3LHV0_9APHY</name>
<gene>
    <name evidence="1" type="ORF">PsYK624_120970</name>
</gene>
<accession>A0A9P3LHV0</accession>
<dbReference type="OrthoDB" id="10512411at2759"/>
<sequence>MIIDYLYEDKKSLQHCSLVCKAWESSSTVHLFSRFSWPPCSIYWALPEEHATCECHQHTLAFEDCYDYLLSSHRVRQVVTHLRITGVRSSSLPEVEEHEPLPLTFLFALPELLPRLQTLEVWDLLFGAGVMGPPPRVSGNPGILDKLVLAGFSVLWDDRAVFSILSAFSHINNLVLECNCEEGLEEAVSLASQVHRRFPSTSVHSLEVVTPLFVAHILCRLHEQLDTSALREVKVQHYLDEGLESLIASAPSLEALTFMPSDTPPKLLNPAALRVLDMTCSVIADDPEAQPDAPQFCEFGWGEMIHNLAAFHAPELRELTLGVMLRELGCWDEDAGIPQKTFAKALARRLQDEDWAAFRAVMKARPKLQKLKLVLVVIDGWTSFQYMVPYLACSAQTLQDAVVSCLGRDVESILEVVAEHRHMEGVTNYYRYP</sequence>
<reference evidence="1 2" key="1">
    <citation type="submission" date="2021-08" db="EMBL/GenBank/DDBJ databases">
        <title>Draft Genome Sequence of Phanerochaete sordida strain YK-624.</title>
        <authorList>
            <person name="Mori T."/>
            <person name="Dohra H."/>
            <person name="Suzuki T."/>
            <person name="Kawagishi H."/>
            <person name="Hirai H."/>
        </authorList>
    </citation>
    <scope>NUCLEOTIDE SEQUENCE [LARGE SCALE GENOMIC DNA]</scope>
    <source>
        <strain evidence="1 2">YK-624</strain>
    </source>
</reference>